<sequence length="206" mass="22997">MARPSAAKSAEVSKRKAKPHASTLTPAQLARKRANDREAQRAIRARTKERIDRLEREVKELKCGRSRDQTVQELLRRNQALEEELMRLKENMGVSMTSSLYSTPDTALSTSILSTPTSLSPQSSTLVSPSVYTDDLRKCRSGNANPHGFPFLSNEEYNASYDTAQDPNSLLPLKNTDCYSINVGHGDKDVIKMEYEDVDSHGTVRP</sequence>
<reference evidence="2 3" key="1">
    <citation type="submission" date="2020-05" db="EMBL/GenBank/DDBJ databases">
        <title>Identification and distribution of gene clusters putatively required for synthesis of sphingolipid metabolism inhibitors in phylogenetically diverse species of the filamentous fungus Fusarium.</title>
        <authorList>
            <person name="Kim H.-S."/>
            <person name="Busman M."/>
            <person name="Brown D.W."/>
            <person name="Divon H."/>
            <person name="Uhlig S."/>
            <person name="Proctor R.H."/>
        </authorList>
    </citation>
    <scope>NUCLEOTIDE SEQUENCE [LARGE SCALE GENOMIC DNA]</scope>
    <source>
        <strain evidence="2 3">NRRL 66235</strain>
    </source>
</reference>
<accession>A0A8H5Z5G7</accession>
<dbReference type="GO" id="GO:0003700">
    <property type="term" value="F:DNA-binding transcription factor activity"/>
    <property type="evidence" value="ECO:0007669"/>
    <property type="project" value="InterPro"/>
</dbReference>
<gene>
    <name evidence="2" type="ORF">FMUND_88</name>
</gene>
<dbReference type="InterPro" id="IPR046347">
    <property type="entry name" value="bZIP_sf"/>
</dbReference>
<dbReference type="PANTHER" id="PTHR37012:SF2">
    <property type="entry name" value="BZIP DOMAIN-CONTAINING PROTEIN-RELATED"/>
    <property type="match status" value="1"/>
</dbReference>
<dbReference type="CDD" id="cd14688">
    <property type="entry name" value="bZIP_YAP"/>
    <property type="match status" value="1"/>
</dbReference>
<keyword evidence="3" id="KW-1185">Reference proteome</keyword>
<dbReference type="Gene3D" id="1.20.5.170">
    <property type="match status" value="1"/>
</dbReference>
<dbReference type="OrthoDB" id="3535998at2759"/>
<dbReference type="Proteomes" id="UP000544331">
    <property type="component" value="Unassembled WGS sequence"/>
</dbReference>
<feature type="region of interest" description="Disordered" evidence="1">
    <location>
        <begin position="1"/>
        <end position="40"/>
    </location>
</feature>
<evidence type="ECO:0000313" key="3">
    <source>
        <dbReference type="Proteomes" id="UP000544331"/>
    </source>
</evidence>
<evidence type="ECO:0008006" key="4">
    <source>
        <dbReference type="Google" id="ProtNLM"/>
    </source>
</evidence>
<name>A0A8H5Z5G7_9HYPO</name>
<comment type="caution">
    <text evidence="2">The sequence shown here is derived from an EMBL/GenBank/DDBJ whole genome shotgun (WGS) entry which is preliminary data.</text>
</comment>
<protein>
    <recommendedName>
        <fullName evidence="4">BZIP domain-containing protein</fullName>
    </recommendedName>
</protein>
<evidence type="ECO:0000256" key="1">
    <source>
        <dbReference type="SAM" id="MobiDB-lite"/>
    </source>
</evidence>
<dbReference type="AlphaFoldDB" id="A0A8H5Z5G7"/>
<proteinExistence type="predicted"/>
<dbReference type="EMBL" id="JAAOAN010000011">
    <property type="protein sequence ID" value="KAF5725165.1"/>
    <property type="molecule type" value="Genomic_DNA"/>
</dbReference>
<evidence type="ECO:0000313" key="2">
    <source>
        <dbReference type="EMBL" id="KAF5725165.1"/>
    </source>
</evidence>
<dbReference type="PANTHER" id="PTHR37012">
    <property type="entry name" value="B-ZIP TRANSCRIPTION FACTOR (EUROFUNG)-RELATED"/>
    <property type="match status" value="1"/>
</dbReference>
<dbReference type="SUPFAM" id="SSF57959">
    <property type="entry name" value="Leucine zipper domain"/>
    <property type="match status" value="1"/>
</dbReference>
<organism evidence="2 3">
    <name type="scientific">Fusarium mundagurra</name>
    <dbReference type="NCBI Taxonomy" id="1567541"/>
    <lineage>
        <taxon>Eukaryota</taxon>
        <taxon>Fungi</taxon>
        <taxon>Dikarya</taxon>
        <taxon>Ascomycota</taxon>
        <taxon>Pezizomycotina</taxon>
        <taxon>Sordariomycetes</taxon>
        <taxon>Hypocreomycetidae</taxon>
        <taxon>Hypocreales</taxon>
        <taxon>Nectriaceae</taxon>
        <taxon>Fusarium</taxon>
        <taxon>Fusarium fujikuroi species complex</taxon>
    </lineage>
</organism>